<proteinExistence type="predicted"/>
<accession>A0AAV7VVX1</accession>
<evidence type="ECO:0000313" key="3">
    <source>
        <dbReference type="Proteomes" id="UP001066276"/>
    </source>
</evidence>
<dbReference type="AlphaFoldDB" id="A0AAV7VVX1"/>
<dbReference type="SUPFAM" id="SSF56672">
    <property type="entry name" value="DNA/RNA polymerases"/>
    <property type="match status" value="1"/>
</dbReference>
<keyword evidence="3" id="KW-1185">Reference proteome</keyword>
<dbReference type="CDD" id="cd01650">
    <property type="entry name" value="RT_nLTR_like"/>
    <property type="match status" value="1"/>
</dbReference>
<sequence>MEQEGVMPHSLREGMIALLYKHKGERCDLKNWHPISLLNVDYKILVKTIVNRFKGAMGEIVHPDQTCGIPGRKVADSLALIRDMIQYIMDWNIHAALVSLDQEKAFDSVSHELMERVLQGFRLGERFCNYVRIMYTDIFSLVMVNGWKTDPIPIRSGVRQGCPLSPSLFVLVVEVLVEYIRKNLNIRGIPTPGDAKKEVKYTLYMDNVTLFCTDGKLVQSLLEACKDFGKASGAKINVDKSQA</sequence>
<dbReference type="Proteomes" id="UP001066276">
    <property type="component" value="Chromosome 2_1"/>
</dbReference>
<comment type="caution">
    <text evidence="2">The sequence shown here is derived from an EMBL/GenBank/DDBJ whole genome shotgun (WGS) entry which is preliminary data.</text>
</comment>
<dbReference type="Pfam" id="PF00078">
    <property type="entry name" value="RVT_1"/>
    <property type="match status" value="1"/>
</dbReference>
<reference evidence="2" key="1">
    <citation type="journal article" date="2022" name="bioRxiv">
        <title>Sequencing and chromosome-scale assembly of the giantPleurodeles waltlgenome.</title>
        <authorList>
            <person name="Brown T."/>
            <person name="Elewa A."/>
            <person name="Iarovenko S."/>
            <person name="Subramanian E."/>
            <person name="Araus A.J."/>
            <person name="Petzold A."/>
            <person name="Susuki M."/>
            <person name="Suzuki K.-i.T."/>
            <person name="Hayashi T."/>
            <person name="Toyoda A."/>
            <person name="Oliveira C."/>
            <person name="Osipova E."/>
            <person name="Leigh N.D."/>
            <person name="Simon A."/>
            <person name="Yun M.H."/>
        </authorList>
    </citation>
    <scope>NUCLEOTIDE SEQUENCE</scope>
    <source>
        <strain evidence="2">20211129_DDA</strain>
        <tissue evidence="2">Liver</tissue>
    </source>
</reference>
<dbReference type="PANTHER" id="PTHR31635">
    <property type="entry name" value="REVERSE TRANSCRIPTASE DOMAIN-CONTAINING PROTEIN-RELATED"/>
    <property type="match status" value="1"/>
</dbReference>
<dbReference type="PROSITE" id="PS50878">
    <property type="entry name" value="RT_POL"/>
    <property type="match status" value="1"/>
</dbReference>
<organism evidence="2 3">
    <name type="scientific">Pleurodeles waltl</name>
    <name type="common">Iberian ribbed newt</name>
    <dbReference type="NCBI Taxonomy" id="8319"/>
    <lineage>
        <taxon>Eukaryota</taxon>
        <taxon>Metazoa</taxon>
        <taxon>Chordata</taxon>
        <taxon>Craniata</taxon>
        <taxon>Vertebrata</taxon>
        <taxon>Euteleostomi</taxon>
        <taxon>Amphibia</taxon>
        <taxon>Batrachia</taxon>
        <taxon>Caudata</taxon>
        <taxon>Salamandroidea</taxon>
        <taxon>Salamandridae</taxon>
        <taxon>Pleurodelinae</taxon>
        <taxon>Pleurodeles</taxon>
    </lineage>
</organism>
<dbReference type="PANTHER" id="PTHR31635:SF196">
    <property type="entry name" value="REVERSE TRANSCRIPTASE DOMAIN-CONTAINING PROTEIN-RELATED"/>
    <property type="match status" value="1"/>
</dbReference>
<dbReference type="InterPro" id="IPR043502">
    <property type="entry name" value="DNA/RNA_pol_sf"/>
</dbReference>
<dbReference type="InterPro" id="IPR000477">
    <property type="entry name" value="RT_dom"/>
</dbReference>
<evidence type="ECO:0000259" key="1">
    <source>
        <dbReference type="PROSITE" id="PS50878"/>
    </source>
</evidence>
<name>A0AAV7VVX1_PLEWA</name>
<gene>
    <name evidence="2" type="ORF">NDU88_008185</name>
</gene>
<protein>
    <recommendedName>
        <fullName evidence="1">Reverse transcriptase domain-containing protein</fullName>
    </recommendedName>
</protein>
<dbReference type="EMBL" id="JANPWB010000003">
    <property type="protein sequence ID" value="KAJ1204407.1"/>
    <property type="molecule type" value="Genomic_DNA"/>
</dbReference>
<feature type="domain" description="Reverse transcriptase" evidence="1">
    <location>
        <begin position="1"/>
        <end position="243"/>
    </location>
</feature>
<evidence type="ECO:0000313" key="2">
    <source>
        <dbReference type="EMBL" id="KAJ1204407.1"/>
    </source>
</evidence>